<dbReference type="STRING" id="139825.A0A401GB80"/>
<keyword evidence="4" id="KW-1185">Reference proteome</keyword>
<evidence type="ECO:0000259" key="2">
    <source>
        <dbReference type="Pfam" id="PF01370"/>
    </source>
</evidence>
<dbReference type="SUPFAM" id="SSF51735">
    <property type="entry name" value="NAD(P)-binding Rossmann-fold domains"/>
    <property type="match status" value="1"/>
</dbReference>
<dbReference type="Pfam" id="PF01370">
    <property type="entry name" value="Epimerase"/>
    <property type="match status" value="1"/>
</dbReference>
<dbReference type="InterPro" id="IPR001509">
    <property type="entry name" value="Epimerase_deHydtase"/>
</dbReference>
<name>A0A401GB80_9APHY</name>
<dbReference type="RefSeq" id="XP_027610314.1">
    <property type="nucleotide sequence ID" value="XM_027754513.1"/>
</dbReference>
<organism evidence="3 4">
    <name type="scientific">Sparassis crispa</name>
    <dbReference type="NCBI Taxonomy" id="139825"/>
    <lineage>
        <taxon>Eukaryota</taxon>
        <taxon>Fungi</taxon>
        <taxon>Dikarya</taxon>
        <taxon>Basidiomycota</taxon>
        <taxon>Agaricomycotina</taxon>
        <taxon>Agaricomycetes</taxon>
        <taxon>Polyporales</taxon>
        <taxon>Sparassidaceae</taxon>
        <taxon>Sparassis</taxon>
    </lineage>
</organism>
<dbReference type="GeneID" id="38776318"/>
<keyword evidence="1" id="KW-0732">Signal</keyword>
<feature type="domain" description="NAD-dependent epimerase/dehydratase" evidence="2">
    <location>
        <begin position="3"/>
        <end position="210"/>
    </location>
</feature>
<dbReference type="Gene3D" id="3.40.50.720">
    <property type="entry name" value="NAD(P)-binding Rossmann-like Domain"/>
    <property type="match status" value="1"/>
</dbReference>
<dbReference type="InterPro" id="IPR036291">
    <property type="entry name" value="NAD(P)-bd_dom_sf"/>
</dbReference>
<dbReference type="GO" id="GO:0005737">
    <property type="term" value="C:cytoplasm"/>
    <property type="evidence" value="ECO:0007669"/>
    <property type="project" value="TreeGrafter"/>
</dbReference>
<feature type="chain" id="PRO_5019131251" evidence="1">
    <location>
        <begin position="20"/>
        <end position="298"/>
    </location>
</feature>
<protein>
    <submittedName>
        <fullName evidence="3">NAD(P)-binding protein</fullName>
    </submittedName>
</protein>
<dbReference type="InterPro" id="IPR051783">
    <property type="entry name" value="NAD(P)-dependent_oxidoreduct"/>
</dbReference>
<evidence type="ECO:0000313" key="4">
    <source>
        <dbReference type="Proteomes" id="UP000287166"/>
    </source>
</evidence>
<reference evidence="3 4" key="1">
    <citation type="journal article" date="2018" name="Sci. Rep.">
        <title>Genome sequence of the cauliflower mushroom Sparassis crispa (Hanabiratake) and its association with beneficial usage.</title>
        <authorList>
            <person name="Kiyama R."/>
            <person name="Furutani Y."/>
            <person name="Kawaguchi K."/>
            <person name="Nakanishi T."/>
        </authorList>
    </citation>
    <scope>NUCLEOTIDE SEQUENCE [LARGE SCALE GENOMIC DNA]</scope>
</reference>
<gene>
    <name evidence="3" type="ORF">SCP_0205990</name>
</gene>
<dbReference type="PANTHER" id="PTHR48079:SF3">
    <property type="entry name" value="NAD-DEPENDENT EPIMERASE_DEHYDRATASE DOMAIN-CONTAINING PROTEIN"/>
    <property type="match status" value="1"/>
</dbReference>
<accession>A0A401GB80</accession>
<dbReference type="GO" id="GO:0004029">
    <property type="term" value="F:aldehyde dehydrogenase (NAD+) activity"/>
    <property type="evidence" value="ECO:0007669"/>
    <property type="project" value="TreeGrafter"/>
</dbReference>
<dbReference type="Proteomes" id="UP000287166">
    <property type="component" value="Unassembled WGS sequence"/>
</dbReference>
<comment type="caution">
    <text evidence="3">The sequence shown here is derived from an EMBL/GenBank/DDBJ whole genome shotgun (WGS) entry which is preliminary data.</text>
</comment>
<feature type="signal peptide" evidence="1">
    <location>
        <begin position="1"/>
        <end position="19"/>
    </location>
</feature>
<evidence type="ECO:0000256" key="1">
    <source>
        <dbReference type="SAM" id="SignalP"/>
    </source>
</evidence>
<dbReference type="OrthoDB" id="10000533at2759"/>
<dbReference type="InParanoid" id="A0A401GB80"/>
<dbReference type="AlphaFoldDB" id="A0A401GB80"/>
<dbReference type="EMBL" id="BFAD01000002">
    <property type="protein sequence ID" value="GBE79401.1"/>
    <property type="molecule type" value="Genomic_DNA"/>
</dbReference>
<proteinExistence type="predicted"/>
<evidence type="ECO:0000313" key="3">
    <source>
        <dbReference type="EMBL" id="GBE79401.1"/>
    </source>
</evidence>
<sequence length="298" mass="32486">MKVLILGASGFIGFPVAQAFVRAGHIVYGITRSETKARQLAAEEIIPIVGDGNDRSTWLPLVATLDVLVDATGGTDVWTIGPENLNATVDAVKQYRPASAPKLGYIYTSGIWVHGNNRKDILTDTTPITTPVEIVKWRPELEQKVVTNPFVNGVVIRPALLYGHSGSLFASLFQSAFEGYVKWFGPAGGRLSLIHRDDLANIFVLAAEKSSIIRGQILDAANDFTESTDDILQKLVEVSGASGYTYIEPTNLFETATVTSAIIRPYLGRALLGWQPRKAGVVDHLEIYYNAWKASARL</sequence>
<dbReference type="PANTHER" id="PTHR48079">
    <property type="entry name" value="PROTEIN YEEZ"/>
    <property type="match status" value="1"/>
</dbReference>